<evidence type="ECO:0000313" key="2">
    <source>
        <dbReference type="Proteomes" id="UP000476176"/>
    </source>
</evidence>
<proteinExistence type="predicted"/>
<dbReference type="EMBL" id="QXGC01006320">
    <property type="protein sequence ID" value="KAE9162737.1"/>
    <property type="molecule type" value="Genomic_DNA"/>
</dbReference>
<dbReference type="Proteomes" id="UP000476176">
    <property type="component" value="Unassembled WGS sequence"/>
</dbReference>
<reference evidence="1 2" key="1">
    <citation type="submission" date="2018-09" db="EMBL/GenBank/DDBJ databases">
        <title>Genomic investigation of the strawberry pathogen Phytophthora fragariae indicates pathogenicity is determined by transcriptional variation in three key races.</title>
        <authorList>
            <person name="Adams T.M."/>
            <person name="Armitage A.D."/>
            <person name="Sobczyk M.K."/>
            <person name="Bates H.J."/>
            <person name="Dunwell J.M."/>
            <person name="Nellist C.F."/>
            <person name="Harrison R.J."/>
        </authorList>
    </citation>
    <scope>NUCLEOTIDE SEQUENCE [LARGE SCALE GENOMIC DNA]</scope>
    <source>
        <strain evidence="1 2">BC-23</strain>
    </source>
</reference>
<dbReference type="AlphaFoldDB" id="A0A6G0MCS7"/>
<evidence type="ECO:0000313" key="1">
    <source>
        <dbReference type="EMBL" id="KAE9162737.1"/>
    </source>
</evidence>
<organism evidence="1 2">
    <name type="scientific">Phytophthora fragariae</name>
    <dbReference type="NCBI Taxonomy" id="53985"/>
    <lineage>
        <taxon>Eukaryota</taxon>
        <taxon>Sar</taxon>
        <taxon>Stramenopiles</taxon>
        <taxon>Oomycota</taxon>
        <taxon>Peronosporomycetes</taxon>
        <taxon>Peronosporales</taxon>
        <taxon>Peronosporaceae</taxon>
        <taxon>Phytophthora</taxon>
    </lineage>
</organism>
<comment type="caution">
    <text evidence="1">The sequence shown here is derived from an EMBL/GenBank/DDBJ whole genome shotgun (WGS) entry which is preliminary data.</text>
</comment>
<gene>
    <name evidence="1" type="ORF">PF004_g30388</name>
</gene>
<sequence length="54" mass="6236">MKRSASCDVKKARLASSFGAVRKKIFTDGFPEILQRKTPKIFSRRAWFSQRAEC</sequence>
<protein>
    <submittedName>
        <fullName evidence="1">Uncharacterized protein</fullName>
    </submittedName>
</protein>
<name>A0A6G0MCS7_9STRA</name>
<accession>A0A6G0MCS7</accession>